<keyword evidence="4" id="KW-1185">Reference proteome</keyword>
<organism evidence="3 4">
    <name type="scientific">Panicum virgatum</name>
    <name type="common">Blackwell switchgrass</name>
    <dbReference type="NCBI Taxonomy" id="38727"/>
    <lineage>
        <taxon>Eukaryota</taxon>
        <taxon>Viridiplantae</taxon>
        <taxon>Streptophyta</taxon>
        <taxon>Embryophyta</taxon>
        <taxon>Tracheophyta</taxon>
        <taxon>Spermatophyta</taxon>
        <taxon>Magnoliopsida</taxon>
        <taxon>Liliopsida</taxon>
        <taxon>Poales</taxon>
        <taxon>Poaceae</taxon>
        <taxon>PACMAD clade</taxon>
        <taxon>Panicoideae</taxon>
        <taxon>Panicodae</taxon>
        <taxon>Paniceae</taxon>
        <taxon>Panicinae</taxon>
        <taxon>Panicum</taxon>
        <taxon>Panicum sect. Hiantes</taxon>
    </lineage>
</organism>
<proteinExistence type="predicted"/>
<dbReference type="AlphaFoldDB" id="A0A8T0P8L8"/>
<evidence type="ECO:0000313" key="4">
    <source>
        <dbReference type="Proteomes" id="UP000823388"/>
    </source>
</evidence>
<feature type="transmembrane region" description="Helical" evidence="2">
    <location>
        <begin position="85"/>
        <end position="104"/>
    </location>
</feature>
<dbReference type="Proteomes" id="UP000823388">
    <property type="component" value="Chromosome 8N"/>
</dbReference>
<comment type="caution">
    <text evidence="3">The sequence shown here is derived from an EMBL/GenBank/DDBJ whole genome shotgun (WGS) entry which is preliminary data.</text>
</comment>
<evidence type="ECO:0000256" key="2">
    <source>
        <dbReference type="SAM" id="Phobius"/>
    </source>
</evidence>
<name>A0A8T0P8L8_PANVG</name>
<feature type="compositionally biased region" description="Low complexity" evidence="1">
    <location>
        <begin position="37"/>
        <end position="54"/>
    </location>
</feature>
<accession>A0A8T0P8L8</accession>
<evidence type="ECO:0000313" key="3">
    <source>
        <dbReference type="EMBL" id="KAG2555616.1"/>
    </source>
</evidence>
<reference evidence="3" key="1">
    <citation type="submission" date="2020-05" db="EMBL/GenBank/DDBJ databases">
        <title>WGS assembly of Panicum virgatum.</title>
        <authorList>
            <person name="Lovell J.T."/>
            <person name="Jenkins J."/>
            <person name="Shu S."/>
            <person name="Juenger T.E."/>
            <person name="Schmutz J."/>
        </authorList>
    </citation>
    <scope>NUCLEOTIDE SEQUENCE</scope>
    <source>
        <strain evidence="3">AP13</strain>
    </source>
</reference>
<sequence>MAAASGTAALLRSLATKMARAPPPLRRLSAARGLHSGPGRSTPNPNSGSSPLPSSHEERTREILTECDRTKVEFKQTTTVESIRMSFNLASILVFSGTLFYCWFMPKMNESLARERSKMKDEIIQVIRQEFENVRIQIEGEKCKAKNCQGQSMQT</sequence>
<dbReference type="EMBL" id="CM029052">
    <property type="protein sequence ID" value="KAG2555616.1"/>
    <property type="molecule type" value="Genomic_DNA"/>
</dbReference>
<protein>
    <submittedName>
        <fullName evidence="3">Uncharacterized protein</fullName>
    </submittedName>
</protein>
<keyword evidence="2" id="KW-0812">Transmembrane</keyword>
<keyword evidence="2" id="KW-0472">Membrane</keyword>
<feature type="region of interest" description="Disordered" evidence="1">
    <location>
        <begin position="20"/>
        <end position="63"/>
    </location>
</feature>
<gene>
    <name evidence="3" type="ORF">PVAP13_8NG016500</name>
</gene>
<keyword evidence="2" id="KW-1133">Transmembrane helix</keyword>
<evidence type="ECO:0000256" key="1">
    <source>
        <dbReference type="SAM" id="MobiDB-lite"/>
    </source>
</evidence>